<dbReference type="eggNOG" id="KOG2275">
    <property type="taxonomic scope" value="Eukaryota"/>
</dbReference>
<feature type="chain" id="PRO_5004031581" evidence="6">
    <location>
        <begin position="20"/>
        <end position="420"/>
    </location>
</feature>
<feature type="domain" description="Peptidase M20 dimerisation" evidence="7">
    <location>
        <begin position="196"/>
        <end position="285"/>
    </location>
</feature>
<dbReference type="PANTHER" id="PTHR43808:SF8">
    <property type="entry name" value="PEPTIDASE M20 DIMERISATION DOMAIN-CONTAINING PROTEIN"/>
    <property type="match status" value="1"/>
</dbReference>
<dbReference type="Proteomes" id="UP000016931">
    <property type="component" value="Unassembled WGS sequence"/>
</dbReference>
<dbReference type="SUPFAM" id="SSF53187">
    <property type="entry name" value="Zn-dependent exopeptidases"/>
    <property type="match status" value="1"/>
</dbReference>
<keyword evidence="9" id="KW-1185">Reference proteome</keyword>
<dbReference type="RefSeq" id="XP_016758422.1">
    <property type="nucleotide sequence ID" value="XM_016906716.1"/>
</dbReference>
<keyword evidence="3" id="KW-0479">Metal-binding</keyword>
<reference evidence="8 9" key="1">
    <citation type="journal article" date="2012" name="PLoS Pathog.">
        <title>Diverse lifestyles and strategies of plant pathogenesis encoded in the genomes of eighteen Dothideomycetes fungi.</title>
        <authorList>
            <person name="Ohm R.A."/>
            <person name="Feau N."/>
            <person name="Henrissat B."/>
            <person name="Schoch C.L."/>
            <person name="Horwitz B.A."/>
            <person name="Barry K.W."/>
            <person name="Condon B.J."/>
            <person name="Copeland A.C."/>
            <person name="Dhillon B."/>
            <person name="Glaser F."/>
            <person name="Hesse C.N."/>
            <person name="Kosti I."/>
            <person name="LaButti K."/>
            <person name="Lindquist E.A."/>
            <person name="Lucas S."/>
            <person name="Salamov A.A."/>
            <person name="Bradshaw R.E."/>
            <person name="Ciuffetti L."/>
            <person name="Hamelin R.C."/>
            <person name="Kema G.H.J."/>
            <person name="Lawrence C."/>
            <person name="Scott J.A."/>
            <person name="Spatafora J.W."/>
            <person name="Turgeon B.G."/>
            <person name="de Wit P.J.G.M."/>
            <person name="Zhong S."/>
            <person name="Goodwin S.B."/>
            <person name="Grigoriev I.V."/>
        </authorList>
    </citation>
    <scope>NUCLEOTIDE SEQUENCE [LARGE SCALE GENOMIC DNA]</scope>
    <source>
        <strain evidence="8 9">SO2202</strain>
    </source>
</reference>
<comment type="similarity">
    <text evidence="2">Belongs to the peptidase M20A family.</text>
</comment>
<keyword evidence="5" id="KW-0862">Zinc</keyword>
<evidence type="ECO:0000256" key="4">
    <source>
        <dbReference type="ARBA" id="ARBA00022801"/>
    </source>
</evidence>
<name>M3AW34_SPHMS</name>
<dbReference type="HOGENOM" id="CLU_021802_3_0_1"/>
<organism evidence="8 9">
    <name type="scientific">Sphaerulina musiva (strain SO2202)</name>
    <name type="common">Poplar stem canker fungus</name>
    <name type="synonym">Septoria musiva</name>
    <dbReference type="NCBI Taxonomy" id="692275"/>
    <lineage>
        <taxon>Eukaryota</taxon>
        <taxon>Fungi</taxon>
        <taxon>Dikarya</taxon>
        <taxon>Ascomycota</taxon>
        <taxon>Pezizomycotina</taxon>
        <taxon>Dothideomycetes</taxon>
        <taxon>Dothideomycetidae</taxon>
        <taxon>Mycosphaerellales</taxon>
        <taxon>Mycosphaerellaceae</taxon>
        <taxon>Sphaerulina</taxon>
    </lineage>
</organism>
<dbReference type="InterPro" id="IPR001261">
    <property type="entry name" value="ArgE/DapE_CS"/>
</dbReference>
<dbReference type="GO" id="GO:0016787">
    <property type="term" value="F:hydrolase activity"/>
    <property type="evidence" value="ECO:0007669"/>
    <property type="project" value="UniProtKB-KW"/>
</dbReference>
<dbReference type="InterPro" id="IPR050072">
    <property type="entry name" value="Peptidase_M20A"/>
</dbReference>
<dbReference type="InterPro" id="IPR011650">
    <property type="entry name" value="Peptidase_M20_dimer"/>
</dbReference>
<dbReference type="EMBL" id="KB456268">
    <property type="protein sequence ID" value="EMF10301.1"/>
    <property type="molecule type" value="Genomic_DNA"/>
</dbReference>
<gene>
    <name evidence="8" type="ORF">SEPMUDRAFT_151284</name>
</gene>
<dbReference type="Pfam" id="PF01546">
    <property type="entry name" value="Peptidase_M20"/>
    <property type="match status" value="1"/>
</dbReference>
<keyword evidence="6" id="KW-0732">Signal</keyword>
<evidence type="ECO:0000313" key="8">
    <source>
        <dbReference type="EMBL" id="EMF10301.1"/>
    </source>
</evidence>
<dbReference type="InterPro" id="IPR002933">
    <property type="entry name" value="Peptidase_M20"/>
</dbReference>
<dbReference type="OMA" id="RLHKGVM"/>
<dbReference type="InterPro" id="IPR036264">
    <property type="entry name" value="Bact_exopeptidase_dim_dom"/>
</dbReference>
<dbReference type="OrthoDB" id="3064516at2759"/>
<dbReference type="Gene3D" id="3.30.70.360">
    <property type="match status" value="1"/>
</dbReference>
<dbReference type="SUPFAM" id="SSF55031">
    <property type="entry name" value="Bacterial exopeptidase dimerisation domain"/>
    <property type="match status" value="1"/>
</dbReference>
<feature type="signal peptide" evidence="6">
    <location>
        <begin position="1"/>
        <end position="19"/>
    </location>
</feature>
<accession>M3AW34</accession>
<proteinExistence type="inferred from homology"/>
<evidence type="ECO:0000256" key="3">
    <source>
        <dbReference type="ARBA" id="ARBA00022723"/>
    </source>
</evidence>
<evidence type="ECO:0000313" key="9">
    <source>
        <dbReference type="Proteomes" id="UP000016931"/>
    </source>
</evidence>
<dbReference type="Gene3D" id="3.40.630.10">
    <property type="entry name" value="Zn peptidases"/>
    <property type="match status" value="1"/>
</dbReference>
<protein>
    <submittedName>
        <fullName evidence="8">Zn-dependent exopeptidase</fullName>
    </submittedName>
</protein>
<evidence type="ECO:0000256" key="5">
    <source>
        <dbReference type="ARBA" id="ARBA00022833"/>
    </source>
</evidence>
<dbReference type="PANTHER" id="PTHR43808">
    <property type="entry name" value="ACETYLORNITHINE DEACETYLASE"/>
    <property type="match status" value="1"/>
</dbReference>
<dbReference type="AlphaFoldDB" id="M3AW34"/>
<dbReference type="STRING" id="692275.M3AW34"/>
<dbReference type="Pfam" id="PF07687">
    <property type="entry name" value="M20_dimer"/>
    <property type="match status" value="1"/>
</dbReference>
<evidence type="ECO:0000259" key="7">
    <source>
        <dbReference type="Pfam" id="PF07687"/>
    </source>
</evidence>
<keyword evidence="4" id="KW-0378">Hydrolase</keyword>
<evidence type="ECO:0000256" key="6">
    <source>
        <dbReference type="SAM" id="SignalP"/>
    </source>
</evidence>
<dbReference type="GeneID" id="27903853"/>
<evidence type="ECO:0000256" key="1">
    <source>
        <dbReference type="ARBA" id="ARBA00001947"/>
    </source>
</evidence>
<sequence length="420" mass="45339">MRVIHLASAFTSLASSGSAALSSYTLLRPDVVRLHQSLVEIESISGHEQAVGDWLYHSLIQQGYHAEKQYVSRDPERFNVYAWPGENRDPPVMLTSHIDTVPPFLPYKYTKDEDHPGNSTIFGRGSVDAKGSVATQIIAINELIASSAISPDDVSLLYVVGEEIGGGGMRAANNLSLSHTQTIIFGEPTALHLVSGHKGTMQAIIRAKGKAGHSGYPWLGRSANEVLVSSLAAIMHLGDRLPTSAKYGSTTFNLGVLQGGVAANVIAQNATATIAVRIAHGTTSMIQHAMTQAIHEAVQPFLSGNGDDDDNHLTPQDIVELDFTGAGYGPVDIDHDVPGFDVITVNYGTDIPWLEKVVSDQKRYLYGPGTIFVAHGDQEELREKDLWEAVEGYQKIVLFALGKEGEGEGERESGEEKEDL</sequence>
<dbReference type="GO" id="GO:0046872">
    <property type="term" value="F:metal ion binding"/>
    <property type="evidence" value="ECO:0007669"/>
    <property type="project" value="UniProtKB-KW"/>
</dbReference>
<dbReference type="PROSITE" id="PS00758">
    <property type="entry name" value="ARGE_DAPE_CPG2_1"/>
    <property type="match status" value="1"/>
</dbReference>
<comment type="cofactor">
    <cofactor evidence="1">
        <name>Zn(2+)</name>
        <dbReference type="ChEBI" id="CHEBI:29105"/>
    </cofactor>
</comment>
<evidence type="ECO:0000256" key="2">
    <source>
        <dbReference type="ARBA" id="ARBA00006247"/>
    </source>
</evidence>